<dbReference type="Proteomes" id="UP001295740">
    <property type="component" value="Unassembled WGS sequence"/>
</dbReference>
<evidence type="ECO:0000313" key="2">
    <source>
        <dbReference type="EMBL" id="CAJ2500498.1"/>
    </source>
</evidence>
<proteinExistence type="predicted"/>
<accession>A0AAI8V402</accession>
<name>A0AAI8V402_9PEZI</name>
<evidence type="ECO:0000313" key="3">
    <source>
        <dbReference type="Proteomes" id="UP001295740"/>
    </source>
</evidence>
<comment type="caution">
    <text evidence="2">The sequence shown here is derived from an EMBL/GenBank/DDBJ whole genome shotgun (WGS) entry which is preliminary data.</text>
</comment>
<evidence type="ECO:0000256" key="1">
    <source>
        <dbReference type="SAM" id="MobiDB-lite"/>
    </source>
</evidence>
<dbReference type="AlphaFoldDB" id="A0AAI8V402"/>
<gene>
    <name evidence="2" type="ORF">KHLLAP_LOCUS966</name>
</gene>
<feature type="compositionally biased region" description="Polar residues" evidence="1">
    <location>
        <begin position="34"/>
        <end position="50"/>
    </location>
</feature>
<organism evidence="2 3">
    <name type="scientific">Anthostomella pinea</name>
    <dbReference type="NCBI Taxonomy" id="933095"/>
    <lineage>
        <taxon>Eukaryota</taxon>
        <taxon>Fungi</taxon>
        <taxon>Dikarya</taxon>
        <taxon>Ascomycota</taxon>
        <taxon>Pezizomycotina</taxon>
        <taxon>Sordariomycetes</taxon>
        <taxon>Xylariomycetidae</taxon>
        <taxon>Xylariales</taxon>
        <taxon>Xylariaceae</taxon>
        <taxon>Anthostomella</taxon>
    </lineage>
</organism>
<sequence>MGSDAWLQHITDLPEYDISLPDAEDNLQPGVVGSGQSHTASSQSEKSMTFSDDSLDSSEFLRHDLSSQEPEPEARVTVTNHSHARRQCNPLSRPNMWIRNRVLHAAAKVTQQLAPLQRSPPRRKKDDMARPQSITGCSSAIQACALATNESQVRAFLAPHVAGNSRARPTLKHTRSGSTTKI</sequence>
<dbReference type="EMBL" id="CAUWAG010000003">
    <property type="protein sequence ID" value="CAJ2500498.1"/>
    <property type="molecule type" value="Genomic_DNA"/>
</dbReference>
<reference evidence="2" key="1">
    <citation type="submission" date="2023-10" db="EMBL/GenBank/DDBJ databases">
        <authorList>
            <person name="Hackl T."/>
        </authorList>
    </citation>
    <scope>NUCLEOTIDE SEQUENCE</scope>
</reference>
<protein>
    <submittedName>
        <fullName evidence="2">Uu.00g033510.m01.CDS01</fullName>
    </submittedName>
</protein>
<keyword evidence="3" id="KW-1185">Reference proteome</keyword>
<feature type="region of interest" description="Disordered" evidence="1">
    <location>
        <begin position="20"/>
        <end position="92"/>
    </location>
</feature>